<protein>
    <submittedName>
        <fullName evidence="2">Uncharacterized protein</fullName>
    </submittedName>
</protein>
<dbReference type="EMBL" id="JBIASD010000001">
    <property type="protein sequence ID" value="MFF3663955.1"/>
    <property type="molecule type" value="Genomic_DNA"/>
</dbReference>
<keyword evidence="1" id="KW-0472">Membrane</keyword>
<evidence type="ECO:0000256" key="1">
    <source>
        <dbReference type="SAM" id="Phobius"/>
    </source>
</evidence>
<reference evidence="2 3" key="1">
    <citation type="submission" date="2024-10" db="EMBL/GenBank/DDBJ databases">
        <title>The Natural Products Discovery Center: Release of the First 8490 Sequenced Strains for Exploring Actinobacteria Biosynthetic Diversity.</title>
        <authorList>
            <person name="Kalkreuter E."/>
            <person name="Kautsar S.A."/>
            <person name="Yang D."/>
            <person name="Bader C.D."/>
            <person name="Teijaro C.N."/>
            <person name="Fluegel L."/>
            <person name="Davis C.M."/>
            <person name="Simpson J.R."/>
            <person name="Lauterbach L."/>
            <person name="Steele A.D."/>
            <person name="Gui C."/>
            <person name="Meng S."/>
            <person name="Li G."/>
            <person name="Viehrig K."/>
            <person name="Ye F."/>
            <person name="Su P."/>
            <person name="Kiefer A.F."/>
            <person name="Nichols A."/>
            <person name="Cepeda A.J."/>
            <person name="Yan W."/>
            <person name="Fan B."/>
            <person name="Jiang Y."/>
            <person name="Adhikari A."/>
            <person name="Zheng C.-J."/>
            <person name="Schuster L."/>
            <person name="Cowan T.M."/>
            <person name="Smanski M.J."/>
            <person name="Chevrette M.G."/>
            <person name="De Carvalho L.P.S."/>
            <person name="Shen B."/>
        </authorList>
    </citation>
    <scope>NUCLEOTIDE SEQUENCE [LARGE SCALE GENOMIC DNA]</scope>
    <source>
        <strain evidence="2 3">NPDC002173</strain>
    </source>
</reference>
<feature type="transmembrane region" description="Helical" evidence="1">
    <location>
        <begin position="40"/>
        <end position="65"/>
    </location>
</feature>
<dbReference type="RefSeq" id="WP_285710289.1">
    <property type="nucleotide sequence ID" value="NZ_CP191998.1"/>
</dbReference>
<keyword evidence="3" id="KW-1185">Reference proteome</keyword>
<accession>A0ABW6SG71</accession>
<sequence>MAHREKRAWIMLVVAVVAYAVYVVTVVGRGGGRPLTEAPYAAALLWTVGASIVANIVAETAIGVVSPKASRAADVRDRQIGQLGDYVGQSFLVIGAVAAMLMAMAGWDRFWIANVIYLGFTLSAVLGSVAKIAMYRGRLPQW</sequence>
<keyword evidence="1" id="KW-0812">Transmembrane</keyword>
<proteinExistence type="predicted"/>
<keyword evidence="1" id="KW-1133">Transmembrane helix</keyword>
<feature type="transmembrane region" description="Helical" evidence="1">
    <location>
        <begin position="9"/>
        <end position="28"/>
    </location>
</feature>
<gene>
    <name evidence="2" type="ORF">ACFYXI_00065</name>
</gene>
<feature type="transmembrane region" description="Helical" evidence="1">
    <location>
        <begin position="111"/>
        <end position="134"/>
    </location>
</feature>
<comment type="caution">
    <text evidence="2">The sequence shown here is derived from an EMBL/GenBank/DDBJ whole genome shotgun (WGS) entry which is preliminary data.</text>
</comment>
<organism evidence="2 3">
    <name type="scientific">Microtetraspora malaysiensis</name>
    <dbReference type="NCBI Taxonomy" id="161358"/>
    <lineage>
        <taxon>Bacteria</taxon>
        <taxon>Bacillati</taxon>
        <taxon>Actinomycetota</taxon>
        <taxon>Actinomycetes</taxon>
        <taxon>Streptosporangiales</taxon>
        <taxon>Streptosporangiaceae</taxon>
        <taxon>Microtetraspora</taxon>
    </lineage>
</organism>
<dbReference type="Proteomes" id="UP001602013">
    <property type="component" value="Unassembled WGS sequence"/>
</dbReference>
<evidence type="ECO:0000313" key="3">
    <source>
        <dbReference type="Proteomes" id="UP001602013"/>
    </source>
</evidence>
<feature type="transmembrane region" description="Helical" evidence="1">
    <location>
        <begin position="86"/>
        <end position="105"/>
    </location>
</feature>
<evidence type="ECO:0000313" key="2">
    <source>
        <dbReference type="EMBL" id="MFF3663955.1"/>
    </source>
</evidence>
<name>A0ABW6SG71_9ACTN</name>